<dbReference type="AlphaFoldDB" id="A0A8S4FZ20"/>
<proteinExistence type="predicted"/>
<evidence type="ECO:0000313" key="2">
    <source>
        <dbReference type="EMBL" id="CAG9133449.1"/>
    </source>
</evidence>
<accession>A0A8S4FZ20</accession>
<organism evidence="2 3">
    <name type="scientific">Plutella xylostella</name>
    <name type="common">Diamondback moth</name>
    <name type="synonym">Plutella maculipennis</name>
    <dbReference type="NCBI Taxonomy" id="51655"/>
    <lineage>
        <taxon>Eukaryota</taxon>
        <taxon>Metazoa</taxon>
        <taxon>Ecdysozoa</taxon>
        <taxon>Arthropoda</taxon>
        <taxon>Hexapoda</taxon>
        <taxon>Insecta</taxon>
        <taxon>Pterygota</taxon>
        <taxon>Neoptera</taxon>
        <taxon>Endopterygota</taxon>
        <taxon>Lepidoptera</taxon>
        <taxon>Glossata</taxon>
        <taxon>Ditrysia</taxon>
        <taxon>Yponomeutoidea</taxon>
        <taxon>Plutellidae</taxon>
        <taxon>Plutella</taxon>
    </lineage>
</organism>
<feature type="binding site" evidence="1">
    <location>
        <position position="144"/>
    </location>
    <ligand>
        <name>L-glutamate</name>
        <dbReference type="ChEBI" id="CHEBI:29985"/>
    </ligand>
</feature>
<dbReference type="GO" id="GO:0006751">
    <property type="term" value="P:glutathione catabolic process"/>
    <property type="evidence" value="ECO:0007669"/>
    <property type="project" value="InterPro"/>
</dbReference>
<dbReference type="EMBL" id="CAJHNJ030000062">
    <property type="protein sequence ID" value="CAG9133449.1"/>
    <property type="molecule type" value="Genomic_DNA"/>
</dbReference>
<protein>
    <submittedName>
        <fullName evidence="2">(diamondback moth) hypothetical protein</fullName>
    </submittedName>
</protein>
<dbReference type="GO" id="GO:0005886">
    <property type="term" value="C:plasma membrane"/>
    <property type="evidence" value="ECO:0007669"/>
    <property type="project" value="TreeGrafter"/>
</dbReference>
<dbReference type="GO" id="GO:0036374">
    <property type="term" value="F:glutathione hydrolase activity"/>
    <property type="evidence" value="ECO:0007669"/>
    <property type="project" value="InterPro"/>
</dbReference>
<gene>
    <name evidence="2" type="ORF">PLXY2_LOCUS11731</name>
</gene>
<dbReference type="PANTHER" id="PTHR11686:SF9">
    <property type="entry name" value="RE13973P"/>
    <property type="match status" value="1"/>
</dbReference>
<evidence type="ECO:0000313" key="3">
    <source>
        <dbReference type="Proteomes" id="UP000653454"/>
    </source>
</evidence>
<sequence>MTAGAEPRAPGVVELREDVPLKGGGAGAWGAGAGGACAGGGPRAVVASFAALTAAITLALLVQVYAGVGTGAAAHGAVAAGGGARCSRAGAAALRAGGGALDAAAAAAMCLVVAAPHATSLDASGALLLWRYRTERGIPPLLVRWGAVEGATAPAANMSGGGNAGGRAPRLVCALAALHAARGGAGAAGGARLPWKDWIQPALDFASEGIPISGPLSAALSLVGSAPPAPAPLPRPRLAAALLRLQNMTADDVLSWCGAGEAVTVERATGGAVNVTAEAGAGGAGGAGGRWLLWAPPGPARALLGALAASADPAPSELDPIDAAIYRASLTLNETLSGAHAGPASGLAVVDSGDVYVALVTGLSVWFGSEALAGNPLSEGGADAAGGATGPGEGAEAGWVRDEPVVPLDLAPAMLVQDLVCGTRFVLGAESSAALAQGGAGLAAGGAAGAAAVERARLAAPGVAEGPAPAPGAAPPPHAALNVVLQRGDTLASHADSRGAGLASRF</sequence>
<dbReference type="Proteomes" id="UP000653454">
    <property type="component" value="Unassembled WGS sequence"/>
</dbReference>
<dbReference type="InterPro" id="IPR000101">
    <property type="entry name" value="GGT_peptidase"/>
</dbReference>
<dbReference type="PRINTS" id="PR01210">
    <property type="entry name" value="GGTRANSPTASE"/>
</dbReference>
<reference evidence="2" key="1">
    <citation type="submission" date="2020-11" db="EMBL/GenBank/DDBJ databases">
        <authorList>
            <person name="Whiteford S."/>
        </authorList>
    </citation>
    <scope>NUCLEOTIDE SEQUENCE</scope>
</reference>
<comment type="caution">
    <text evidence="2">The sequence shown here is derived from an EMBL/GenBank/DDBJ whole genome shotgun (WGS) entry which is preliminary data.</text>
</comment>
<dbReference type="PANTHER" id="PTHR11686">
    <property type="entry name" value="GAMMA GLUTAMYL TRANSPEPTIDASE"/>
    <property type="match status" value="1"/>
</dbReference>
<dbReference type="InterPro" id="IPR029055">
    <property type="entry name" value="Ntn_hydrolases_N"/>
</dbReference>
<dbReference type="SUPFAM" id="SSF56235">
    <property type="entry name" value="N-terminal nucleophile aminohydrolases (Ntn hydrolases)"/>
    <property type="match status" value="1"/>
</dbReference>
<dbReference type="Pfam" id="PF01019">
    <property type="entry name" value="G_glu_transpept"/>
    <property type="match status" value="1"/>
</dbReference>
<evidence type="ECO:0000256" key="1">
    <source>
        <dbReference type="PIRSR" id="PIRSR600101-2"/>
    </source>
</evidence>
<name>A0A8S4FZ20_PLUXY</name>
<keyword evidence="3" id="KW-1185">Reference proteome</keyword>